<feature type="transmembrane region" description="Helical" evidence="13">
    <location>
        <begin position="192"/>
        <end position="210"/>
    </location>
</feature>
<comment type="similarity">
    <text evidence="3">Belongs to the multi antimicrobial extrusion (MATE) (TC 2.A.66.1) family.</text>
</comment>
<dbReference type="EMBL" id="JACRTL010000008">
    <property type="protein sequence ID" value="MBC8611846.1"/>
    <property type="molecule type" value="Genomic_DNA"/>
</dbReference>
<feature type="transmembrane region" description="Helical" evidence="13">
    <location>
        <begin position="216"/>
        <end position="236"/>
    </location>
</feature>
<proteinExistence type="inferred from homology"/>
<evidence type="ECO:0000256" key="9">
    <source>
        <dbReference type="ARBA" id="ARBA00022989"/>
    </source>
</evidence>
<keyword evidence="10" id="KW-0406">Ion transport</keyword>
<comment type="function">
    <text evidence="1">Multidrug efflux pump.</text>
</comment>
<dbReference type="AlphaFoldDB" id="A0A8J6TS18"/>
<keyword evidence="5" id="KW-0813">Transport</keyword>
<evidence type="ECO:0000256" key="6">
    <source>
        <dbReference type="ARBA" id="ARBA00022449"/>
    </source>
</evidence>
<evidence type="ECO:0000256" key="7">
    <source>
        <dbReference type="ARBA" id="ARBA00022475"/>
    </source>
</evidence>
<evidence type="ECO:0000313" key="14">
    <source>
        <dbReference type="EMBL" id="MBC8611846.1"/>
    </source>
</evidence>
<dbReference type="InterPro" id="IPR002528">
    <property type="entry name" value="MATE_fam"/>
</dbReference>
<dbReference type="GO" id="GO:0006811">
    <property type="term" value="P:monoatomic ion transport"/>
    <property type="evidence" value="ECO:0007669"/>
    <property type="project" value="UniProtKB-KW"/>
</dbReference>
<keyword evidence="6" id="KW-0050">Antiport</keyword>
<dbReference type="GO" id="GO:0042910">
    <property type="term" value="F:xenobiotic transmembrane transporter activity"/>
    <property type="evidence" value="ECO:0007669"/>
    <property type="project" value="InterPro"/>
</dbReference>
<protein>
    <recommendedName>
        <fullName evidence="4">Probable multidrug resistance protein NorM</fullName>
    </recommendedName>
    <alternativeName>
        <fullName evidence="12">Multidrug-efflux transporter</fullName>
    </alternativeName>
</protein>
<evidence type="ECO:0000256" key="8">
    <source>
        <dbReference type="ARBA" id="ARBA00022692"/>
    </source>
</evidence>
<dbReference type="Proteomes" id="UP000632659">
    <property type="component" value="Unassembled WGS sequence"/>
</dbReference>
<comment type="subcellular location">
    <subcellularLocation>
        <location evidence="2">Cell membrane</location>
        <topology evidence="2">Multi-pass membrane protein</topology>
    </subcellularLocation>
</comment>
<feature type="transmembrane region" description="Helical" evidence="13">
    <location>
        <begin position="345"/>
        <end position="368"/>
    </location>
</feature>
<dbReference type="InterPro" id="IPR048279">
    <property type="entry name" value="MdtK-like"/>
</dbReference>
<evidence type="ECO:0000256" key="11">
    <source>
        <dbReference type="ARBA" id="ARBA00023136"/>
    </source>
</evidence>
<feature type="transmembrane region" description="Helical" evidence="13">
    <location>
        <begin position="116"/>
        <end position="134"/>
    </location>
</feature>
<dbReference type="PANTHER" id="PTHR43298:SF2">
    <property type="entry name" value="FMN_FAD EXPORTER YEEO-RELATED"/>
    <property type="match status" value="1"/>
</dbReference>
<evidence type="ECO:0000256" key="10">
    <source>
        <dbReference type="ARBA" id="ARBA00023065"/>
    </source>
</evidence>
<dbReference type="CDD" id="cd13137">
    <property type="entry name" value="MATE_NorM_like"/>
    <property type="match status" value="1"/>
</dbReference>
<sequence length="470" mass="50803">MIKSGIQHFFSCSGVVKPNEQDGTIPPARELYQDAFHIAWPSVLESVLVTMISFVDTMMVGVLGPEAISAVGITAQPRLIMLAVILSFNVGVTAVVSRRKGAEDYEGANHCLKQCVLLSTIMSLVLSVLGIVFARPLLLFAGAGNDIIADSVDYFRIIMIGLFFNGIGLTINGAQRGVGNTKISMQTNLSANVVNVIFNYFLINGAWIFPRLEVRGAAIATTLGNLVALLLAAVSITHRDGILNILHSSASWLPDKRTMKSVWNVGLSALVEQVCMRVGFFLYAKIVSSLGTTAFATHQICLNVLNISFGFGDGLQIASTSLVGQRLGAKRKDLAKLAVAVNQRIGLVISTILVIIFVLGRHVILRLFTTDPQIIEQGGVLMIIMAFTIHAQICQVITSGSLRGAGDTKYTALVSLISIGVLRPLIAYLLCYPLGLGLDGAWYALVIDQFTRLILVMIRFRRGKWTALVL</sequence>
<dbReference type="PIRSF" id="PIRSF006603">
    <property type="entry name" value="DinF"/>
    <property type="match status" value="1"/>
</dbReference>
<dbReference type="GO" id="GO:0015297">
    <property type="term" value="F:antiporter activity"/>
    <property type="evidence" value="ECO:0007669"/>
    <property type="project" value="UniProtKB-KW"/>
</dbReference>
<gene>
    <name evidence="14" type="ORF">H8702_12165</name>
</gene>
<dbReference type="InterPro" id="IPR050222">
    <property type="entry name" value="MATE_MdtK"/>
</dbReference>
<reference evidence="14" key="1">
    <citation type="submission" date="2020-08" db="EMBL/GenBank/DDBJ databases">
        <title>Genome public.</title>
        <authorList>
            <person name="Liu C."/>
            <person name="Sun Q."/>
        </authorList>
    </citation>
    <scope>NUCLEOTIDE SEQUENCE</scope>
    <source>
        <strain evidence="14">NSJ-15</strain>
    </source>
</reference>
<name>A0A8J6TS18_9FIRM</name>
<dbReference type="RefSeq" id="WP_187536792.1">
    <property type="nucleotide sequence ID" value="NZ_JACRTL010000008.1"/>
</dbReference>
<comment type="caution">
    <text evidence="14">The sequence shown here is derived from an EMBL/GenBank/DDBJ whole genome shotgun (WGS) entry which is preliminary data.</text>
</comment>
<dbReference type="PANTHER" id="PTHR43298">
    <property type="entry name" value="MULTIDRUG RESISTANCE PROTEIN NORM-RELATED"/>
    <property type="match status" value="1"/>
</dbReference>
<evidence type="ECO:0000256" key="3">
    <source>
        <dbReference type="ARBA" id="ARBA00010199"/>
    </source>
</evidence>
<keyword evidence="7" id="KW-1003">Cell membrane</keyword>
<accession>A0A8J6TS18</accession>
<feature type="transmembrane region" description="Helical" evidence="13">
    <location>
        <begin position="79"/>
        <end position="96"/>
    </location>
</feature>
<evidence type="ECO:0000256" key="2">
    <source>
        <dbReference type="ARBA" id="ARBA00004651"/>
    </source>
</evidence>
<evidence type="ECO:0000256" key="5">
    <source>
        <dbReference type="ARBA" id="ARBA00022448"/>
    </source>
</evidence>
<feature type="transmembrane region" description="Helical" evidence="13">
    <location>
        <begin position="380"/>
        <end position="398"/>
    </location>
</feature>
<organism evidence="14 15">
    <name type="scientific">Massiliimalia timonensis</name>
    <dbReference type="NCBI Taxonomy" id="1987501"/>
    <lineage>
        <taxon>Bacteria</taxon>
        <taxon>Bacillati</taxon>
        <taxon>Bacillota</taxon>
        <taxon>Clostridia</taxon>
        <taxon>Eubacteriales</taxon>
        <taxon>Oscillospiraceae</taxon>
        <taxon>Massiliimalia</taxon>
    </lineage>
</organism>
<feature type="transmembrane region" description="Helical" evidence="13">
    <location>
        <begin position="410"/>
        <end position="435"/>
    </location>
</feature>
<feature type="transmembrane region" description="Helical" evidence="13">
    <location>
        <begin position="38"/>
        <end position="59"/>
    </location>
</feature>
<evidence type="ECO:0000256" key="1">
    <source>
        <dbReference type="ARBA" id="ARBA00003408"/>
    </source>
</evidence>
<keyword evidence="15" id="KW-1185">Reference proteome</keyword>
<keyword evidence="9 13" id="KW-1133">Transmembrane helix</keyword>
<keyword evidence="8 13" id="KW-0812">Transmembrane</keyword>
<evidence type="ECO:0000256" key="12">
    <source>
        <dbReference type="ARBA" id="ARBA00031636"/>
    </source>
</evidence>
<dbReference type="NCBIfam" id="TIGR00797">
    <property type="entry name" value="matE"/>
    <property type="match status" value="1"/>
</dbReference>
<evidence type="ECO:0000256" key="4">
    <source>
        <dbReference type="ARBA" id="ARBA00020268"/>
    </source>
</evidence>
<evidence type="ECO:0000313" key="15">
    <source>
        <dbReference type="Proteomes" id="UP000632659"/>
    </source>
</evidence>
<keyword evidence="11 13" id="KW-0472">Membrane</keyword>
<feature type="transmembrane region" description="Helical" evidence="13">
    <location>
        <begin position="154"/>
        <end position="171"/>
    </location>
</feature>
<evidence type="ECO:0000256" key="13">
    <source>
        <dbReference type="SAM" id="Phobius"/>
    </source>
</evidence>
<dbReference type="GO" id="GO:0005886">
    <property type="term" value="C:plasma membrane"/>
    <property type="evidence" value="ECO:0007669"/>
    <property type="project" value="UniProtKB-SubCell"/>
</dbReference>
<dbReference type="Pfam" id="PF01554">
    <property type="entry name" value="MatE"/>
    <property type="match status" value="2"/>
</dbReference>